<name>A0ABN2T1J8_9ACTN</name>
<sequence>MTRKIAILYPDGSIHIPVGVADPSAETIACGADIIHPGDADYEHYAAHAIPVDEAQKRPERDPERAAA</sequence>
<accession>A0ABN2T1J8</accession>
<evidence type="ECO:0000313" key="1">
    <source>
        <dbReference type="EMBL" id="GAA1996508.1"/>
    </source>
</evidence>
<proteinExistence type="predicted"/>
<dbReference type="EMBL" id="BAAAPC010000009">
    <property type="protein sequence ID" value="GAA1996508.1"/>
    <property type="molecule type" value="Genomic_DNA"/>
</dbReference>
<reference evidence="1 2" key="1">
    <citation type="journal article" date="2019" name="Int. J. Syst. Evol. Microbiol.">
        <title>The Global Catalogue of Microorganisms (GCM) 10K type strain sequencing project: providing services to taxonomists for standard genome sequencing and annotation.</title>
        <authorList>
            <consortium name="The Broad Institute Genomics Platform"/>
            <consortium name="The Broad Institute Genome Sequencing Center for Infectious Disease"/>
            <person name="Wu L."/>
            <person name="Ma J."/>
        </authorList>
    </citation>
    <scope>NUCLEOTIDE SEQUENCE [LARGE SCALE GENOMIC DNA]</scope>
    <source>
        <strain evidence="1 2">JCM 15313</strain>
    </source>
</reference>
<dbReference type="Proteomes" id="UP001501585">
    <property type="component" value="Unassembled WGS sequence"/>
</dbReference>
<comment type="caution">
    <text evidence="1">The sequence shown here is derived from an EMBL/GenBank/DDBJ whole genome shotgun (WGS) entry which is preliminary data.</text>
</comment>
<gene>
    <name evidence="1" type="ORF">GCM10009799_24100</name>
</gene>
<keyword evidence="2" id="KW-1185">Reference proteome</keyword>
<organism evidence="1 2">
    <name type="scientific">Nocardiopsis rhodophaea</name>
    <dbReference type="NCBI Taxonomy" id="280238"/>
    <lineage>
        <taxon>Bacteria</taxon>
        <taxon>Bacillati</taxon>
        <taxon>Actinomycetota</taxon>
        <taxon>Actinomycetes</taxon>
        <taxon>Streptosporangiales</taxon>
        <taxon>Nocardiopsidaceae</taxon>
        <taxon>Nocardiopsis</taxon>
    </lineage>
</organism>
<evidence type="ECO:0000313" key="2">
    <source>
        <dbReference type="Proteomes" id="UP001501585"/>
    </source>
</evidence>
<protein>
    <submittedName>
        <fullName evidence="1">Uncharacterized protein</fullName>
    </submittedName>
</protein>
<dbReference type="RefSeq" id="WP_344109332.1">
    <property type="nucleotide sequence ID" value="NZ_BAAAPC010000009.1"/>
</dbReference>